<accession>A0AAN7UG18</accession>
<dbReference type="CDD" id="cd00877">
    <property type="entry name" value="Ran"/>
    <property type="match status" value="3"/>
</dbReference>
<dbReference type="Gene3D" id="3.40.50.300">
    <property type="entry name" value="P-loop containing nucleotide triphosphate hydrolases"/>
    <property type="match status" value="4"/>
</dbReference>
<evidence type="ECO:0000256" key="4">
    <source>
        <dbReference type="ARBA" id="ARBA00022448"/>
    </source>
</evidence>
<dbReference type="PANTHER" id="PTHR24071:SF0">
    <property type="entry name" value="GTP-BINDING NUCLEAR PROTEIN RAN"/>
    <property type="match status" value="1"/>
</dbReference>
<evidence type="ECO:0000256" key="7">
    <source>
        <dbReference type="ARBA" id="ARBA00023134"/>
    </source>
</evidence>
<evidence type="ECO:0000256" key="5">
    <source>
        <dbReference type="ARBA" id="ARBA00022741"/>
    </source>
</evidence>
<dbReference type="Proteomes" id="UP001344447">
    <property type="component" value="Unassembled WGS sequence"/>
</dbReference>
<proteinExistence type="inferred from homology"/>
<evidence type="ECO:0000313" key="10">
    <source>
        <dbReference type="EMBL" id="KAK5580953.1"/>
    </source>
</evidence>
<keyword evidence="4" id="KW-0813">Transport</keyword>
<dbReference type="PROSITE" id="PS51419">
    <property type="entry name" value="RAB"/>
    <property type="match status" value="4"/>
</dbReference>
<dbReference type="NCBIfam" id="TIGR00231">
    <property type="entry name" value="small_GTP"/>
    <property type="match status" value="4"/>
</dbReference>
<comment type="similarity">
    <text evidence="3">Belongs to the small GTPase superfamily. Ran family.</text>
</comment>
<dbReference type="SMART" id="SM00175">
    <property type="entry name" value="RAB"/>
    <property type="match status" value="4"/>
</dbReference>
<comment type="caution">
    <text evidence="10">The sequence shown here is derived from an EMBL/GenBank/DDBJ whole genome shotgun (WGS) entry which is preliminary data.</text>
</comment>
<evidence type="ECO:0000256" key="2">
    <source>
        <dbReference type="ARBA" id="ARBA00006270"/>
    </source>
</evidence>
<dbReference type="SMART" id="SM00173">
    <property type="entry name" value="RAS"/>
    <property type="match status" value="4"/>
</dbReference>
<evidence type="ECO:0000256" key="6">
    <source>
        <dbReference type="ARBA" id="ARBA00022927"/>
    </source>
</evidence>
<dbReference type="SMART" id="SM00174">
    <property type="entry name" value="RHO"/>
    <property type="match status" value="1"/>
</dbReference>
<feature type="region of interest" description="Disordered" evidence="9">
    <location>
        <begin position="440"/>
        <end position="464"/>
    </location>
</feature>
<dbReference type="Pfam" id="PF00071">
    <property type="entry name" value="Ras"/>
    <property type="match status" value="4"/>
</dbReference>
<dbReference type="EMBL" id="JAVFKY010000002">
    <property type="protein sequence ID" value="KAK5580953.1"/>
    <property type="molecule type" value="Genomic_DNA"/>
</dbReference>
<evidence type="ECO:0008006" key="12">
    <source>
        <dbReference type="Google" id="ProtNLM"/>
    </source>
</evidence>
<dbReference type="FunFam" id="3.40.50.300:FF:001447">
    <property type="entry name" value="Ras-related protein Rab-1B"/>
    <property type="match status" value="1"/>
</dbReference>
<keyword evidence="7" id="KW-0342">GTP-binding</keyword>
<feature type="compositionally biased region" description="Basic and acidic residues" evidence="9">
    <location>
        <begin position="455"/>
        <end position="464"/>
    </location>
</feature>
<dbReference type="PROSITE" id="PS51420">
    <property type="entry name" value="RHO"/>
    <property type="match status" value="1"/>
</dbReference>
<gene>
    <name evidence="10" type="ORF">RB653_000980</name>
</gene>
<comment type="subcellular location">
    <subcellularLocation>
        <location evidence="1">Nucleus</location>
    </subcellularLocation>
</comment>
<dbReference type="FunFam" id="3.40.50.300:FF:000369">
    <property type="entry name" value="GTP-binding nuclear protein"/>
    <property type="match status" value="2"/>
</dbReference>
<evidence type="ECO:0000256" key="3">
    <source>
        <dbReference type="ARBA" id="ARBA00008028"/>
    </source>
</evidence>
<dbReference type="GO" id="GO:0005737">
    <property type="term" value="C:cytoplasm"/>
    <property type="evidence" value="ECO:0007669"/>
    <property type="project" value="TreeGrafter"/>
</dbReference>
<dbReference type="PROSITE" id="PS51417">
    <property type="entry name" value="ARF"/>
    <property type="match status" value="1"/>
</dbReference>
<feature type="region of interest" description="Disordered" evidence="9">
    <location>
        <begin position="552"/>
        <end position="626"/>
    </location>
</feature>
<keyword evidence="11" id="KW-1185">Reference proteome</keyword>
<dbReference type="InterPro" id="IPR002041">
    <property type="entry name" value="Ran_GTPase"/>
</dbReference>
<evidence type="ECO:0000256" key="1">
    <source>
        <dbReference type="ARBA" id="ARBA00004123"/>
    </source>
</evidence>
<dbReference type="GO" id="GO:0000054">
    <property type="term" value="P:ribosomal subunit export from nucleus"/>
    <property type="evidence" value="ECO:0007669"/>
    <property type="project" value="TreeGrafter"/>
</dbReference>
<feature type="compositionally biased region" description="Polar residues" evidence="9">
    <location>
        <begin position="565"/>
        <end position="626"/>
    </location>
</feature>
<dbReference type="InterPro" id="IPR005225">
    <property type="entry name" value="Small_GTP-bd"/>
</dbReference>
<dbReference type="PROSITE" id="PS51421">
    <property type="entry name" value="RAS"/>
    <property type="match status" value="3"/>
</dbReference>
<dbReference type="GO" id="GO:0005525">
    <property type="term" value="F:GTP binding"/>
    <property type="evidence" value="ECO:0007669"/>
    <property type="project" value="UniProtKB-KW"/>
</dbReference>
<dbReference type="GO" id="GO:0005634">
    <property type="term" value="C:nucleus"/>
    <property type="evidence" value="ECO:0007669"/>
    <property type="project" value="UniProtKB-SubCell"/>
</dbReference>
<evidence type="ECO:0000313" key="11">
    <source>
        <dbReference type="Proteomes" id="UP001344447"/>
    </source>
</evidence>
<dbReference type="GO" id="GO:0003924">
    <property type="term" value="F:GTPase activity"/>
    <property type="evidence" value="ECO:0007669"/>
    <property type="project" value="InterPro"/>
</dbReference>
<evidence type="ECO:0000256" key="9">
    <source>
        <dbReference type="SAM" id="MobiDB-lite"/>
    </source>
</evidence>
<dbReference type="InterPro" id="IPR027417">
    <property type="entry name" value="P-loop_NTPase"/>
</dbReference>
<organism evidence="10 11">
    <name type="scientific">Dictyostelium firmibasis</name>
    <dbReference type="NCBI Taxonomy" id="79012"/>
    <lineage>
        <taxon>Eukaryota</taxon>
        <taxon>Amoebozoa</taxon>
        <taxon>Evosea</taxon>
        <taxon>Eumycetozoa</taxon>
        <taxon>Dictyostelia</taxon>
        <taxon>Dictyosteliales</taxon>
        <taxon>Dictyosteliaceae</taxon>
        <taxon>Dictyostelium</taxon>
    </lineage>
</organism>
<dbReference type="SMART" id="SM00176">
    <property type="entry name" value="RAN"/>
    <property type="match status" value="4"/>
</dbReference>
<name>A0AAN7UG18_9MYCE</name>
<protein>
    <recommendedName>
        <fullName evidence="12">GTP-binding nuclear protein</fullName>
    </recommendedName>
</protein>
<keyword evidence="5" id="KW-0547">Nucleotide-binding</keyword>
<keyword evidence="6" id="KW-0653">Protein transport</keyword>
<sequence>MENKTSFKCCIIGEGGVGKTSFVKRCHTGEFVEKYIATIGVEVTDFTFKTNIGDIRVGVWDVAGQEKFGGLRDGYLIGADCGIIMFDTTSKQTYGRVSQWYRDFRRVNDNAPVIICGNRVDIEDRKVKLENIEFHEQHGLQYFDVSVKSSFNYEKPFLQLIQKLLKNPNVYFTQPLPMSNYSSFSGPQLNKDEITSQKPIFPFGLGSRSPDLFGTNSSPTVVSLPNTTKTASATATDIAKRPIKVLLLGDGGVGKTTFVRRHQTGEFEKNYIPTLGVEVKKLKFPTTLGEISLEIWDVAGQERFGGIRDGYYIGAECAILMFDVSSRVTYKNIPTWDRDIKRVIGCDIPVVLCGNKVDLMDRQVKPEQIVYHRKNNYQYYDVSTQSNYNFVNPFLYLIRKITGCPNLGFIQSSVSSPTSESVTTSMDAYEAELLSASLPTVVDEDDGDNSSNNNDDYKKVDHNDKEKGFSVSNSLFGSTISQQPQTQSFSFGGSQATPGFENVPKFGFESTTPSSTPTTGFGNVPKFGFGSTTLSSASTPGLNVPKFCFGSTTPSSSPTEEFNKTPESSFGSKPSTSKPSGLFGTTVSTSQNPFGPQPSTSNPSGLFGTNSLPSNPSGLFGTTSSPSVVSFPNTTTTIDKPYRPIKVALIGDGGVGKTTFIRRHQTGEFEKNYIPTMGVNQKILKFYTSVGEVTLDIWDMAGQEKFGGLREAYYFGSDCAILMFDVSSRVTYKNIPDWDNQLRRVKGCENIPVILCGNKVDIRDRKVQPKDILYHRRKNYQYYDVSAKSNYNFEKPFLYLIRTLFSDPNICFVSPPQVLPSTIELDPSLIAEYEAYLLSTATSSLTLETQPSIESTSSSKANDITKRPIKLVLIGNNGVGKTTFINRHIVAENGKKYNSSHDGHIYNLNFKTNIGEINFEVLDKENFDGLRDDYYNNSDCAIIMFDISNTQSYKDVENWYRDFREIKGCNSVPIVLCGNKVDIKDRKVEPQQIISYLKKNLQYYDISAKSNYNFEKPFLHLIKELTGISTIILEPPHLYPPSVEIDLSLMATYRNDLNNCILNEDDDDDDDDVGLN</sequence>
<dbReference type="PANTHER" id="PTHR24071">
    <property type="entry name" value="RAN GTPASE"/>
    <property type="match status" value="1"/>
</dbReference>
<dbReference type="GO" id="GO:0006606">
    <property type="term" value="P:protein import into nucleus"/>
    <property type="evidence" value="ECO:0007669"/>
    <property type="project" value="TreeGrafter"/>
</dbReference>
<dbReference type="PRINTS" id="PR00627">
    <property type="entry name" value="GTPRANTC4"/>
</dbReference>
<keyword evidence="8" id="KW-0539">Nucleus</keyword>
<comment type="similarity">
    <text evidence="2">Belongs to the small GTPase superfamily. Rab family.</text>
</comment>
<dbReference type="SUPFAM" id="SSF52540">
    <property type="entry name" value="P-loop containing nucleoside triphosphate hydrolases"/>
    <property type="match status" value="4"/>
</dbReference>
<dbReference type="AlphaFoldDB" id="A0AAN7UG18"/>
<evidence type="ECO:0000256" key="8">
    <source>
        <dbReference type="ARBA" id="ARBA00023242"/>
    </source>
</evidence>
<reference evidence="10 11" key="1">
    <citation type="submission" date="2023-11" db="EMBL/GenBank/DDBJ databases">
        <title>Dfirmibasis_genome.</title>
        <authorList>
            <person name="Edelbroek B."/>
            <person name="Kjellin J."/>
            <person name="Jerlstrom-Hultqvist J."/>
            <person name="Soderbom F."/>
        </authorList>
    </citation>
    <scope>NUCLEOTIDE SEQUENCE [LARGE SCALE GENOMIC DNA]</scope>
    <source>
        <strain evidence="10 11">TNS-C-14</strain>
    </source>
</reference>
<dbReference type="InterPro" id="IPR001806">
    <property type="entry name" value="Small_GTPase"/>
</dbReference>
<dbReference type="PROSITE" id="PS51418">
    <property type="entry name" value="RAN"/>
    <property type="match status" value="4"/>
</dbReference>